<evidence type="ECO:0000313" key="2">
    <source>
        <dbReference type="Proteomes" id="UP001548189"/>
    </source>
</evidence>
<organism evidence="1 2">
    <name type="scientific">Aliikangiella maris</name>
    <dbReference type="NCBI Taxonomy" id="3162458"/>
    <lineage>
        <taxon>Bacteria</taxon>
        <taxon>Pseudomonadati</taxon>
        <taxon>Pseudomonadota</taxon>
        <taxon>Gammaproteobacteria</taxon>
        <taxon>Oceanospirillales</taxon>
        <taxon>Pleioneaceae</taxon>
        <taxon>Aliikangiella</taxon>
    </lineage>
</organism>
<proteinExistence type="predicted"/>
<gene>
    <name evidence="1" type="ORF">ABVT43_11115</name>
</gene>
<protein>
    <submittedName>
        <fullName evidence="1">DUF484 family protein</fullName>
    </submittedName>
</protein>
<dbReference type="InterPro" id="IPR007435">
    <property type="entry name" value="DUF484"/>
</dbReference>
<dbReference type="Proteomes" id="UP001548189">
    <property type="component" value="Unassembled WGS sequence"/>
</dbReference>
<evidence type="ECO:0000313" key="1">
    <source>
        <dbReference type="EMBL" id="MET1255676.1"/>
    </source>
</evidence>
<dbReference type="Gene3D" id="3.30.450.40">
    <property type="match status" value="1"/>
</dbReference>
<dbReference type="Pfam" id="PF04340">
    <property type="entry name" value="DUF484"/>
    <property type="match status" value="1"/>
</dbReference>
<dbReference type="PANTHER" id="PTHR38765">
    <property type="entry name" value="DUF484 DOMAIN-CONTAINING PROTEIN"/>
    <property type="match status" value="1"/>
</dbReference>
<accession>A0ABV2BUS6</accession>
<name>A0ABV2BUS6_9GAMM</name>
<dbReference type="PANTHER" id="PTHR38765:SF1">
    <property type="entry name" value="DUF484 DOMAIN-CONTAINING PROTEIN"/>
    <property type="match status" value="1"/>
</dbReference>
<dbReference type="InterPro" id="IPR029016">
    <property type="entry name" value="GAF-like_dom_sf"/>
</dbReference>
<dbReference type="EMBL" id="JBEVCJ010000012">
    <property type="protein sequence ID" value="MET1255676.1"/>
    <property type="molecule type" value="Genomic_DNA"/>
</dbReference>
<sequence length="240" mass="27049">MKFPNPQALEEDNISRLNQLMEEAQVKNYLANHPDFLVKNPQLLTHIELNHDFGDDATSLVERQIKVLRERNQTLQGQLIEMLHAAHNNEKLLIQSNQFMIDLLQANSLVELCTNIRLFLKRDFNIDDVALVLVGTFSQTGPAKVVAEPEQIKQLLNCQFPDSQPLCGRLEAEPKAELFGDFGKDLQSFALIPLGEGCRHGLLALASTDVSRFAPEMGTLFIELIANLITHLIKNYHGEI</sequence>
<reference evidence="1 2" key="1">
    <citation type="submission" date="2024-06" db="EMBL/GenBank/DDBJ databases">
        <authorList>
            <person name="Li F."/>
        </authorList>
    </citation>
    <scope>NUCLEOTIDE SEQUENCE [LARGE SCALE GENOMIC DNA]</scope>
    <source>
        <strain evidence="1 2">GXAS 311</strain>
    </source>
</reference>
<keyword evidence="2" id="KW-1185">Reference proteome</keyword>
<comment type="caution">
    <text evidence="1">The sequence shown here is derived from an EMBL/GenBank/DDBJ whole genome shotgun (WGS) entry which is preliminary data.</text>
</comment>